<protein>
    <submittedName>
        <fullName evidence="6">Acyl-CoA thioesterase</fullName>
    </submittedName>
</protein>
<feature type="compositionally biased region" description="Polar residues" evidence="4">
    <location>
        <begin position="140"/>
        <end position="157"/>
    </location>
</feature>
<dbReference type="PROSITE" id="PS51770">
    <property type="entry name" value="HOTDOG_ACOT"/>
    <property type="match status" value="1"/>
</dbReference>
<evidence type="ECO:0000256" key="1">
    <source>
        <dbReference type="ARBA" id="ARBA00010458"/>
    </source>
</evidence>
<proteinExistence type="inferred from homology"/>
<evidence type="ECO:0000313" key="6">
    <source>
        <dbReference type="EMBL" id="MBM9466578.1"/>
    </source>
</evidence>
<feature type="region of interest" description="Disordered" evidence="4">
    <location>
        <begin position="136"/>
        <end position="157"/>
    </location>
</feature>
<dbReference type="Proteomes" id="UP000663792">
    <property type="component" value="Unassembled WGS sequence"/>
</dbReference>
<feature type="domain" description="HotDog ACOT-type" evidence="5">
    <location>
        <begin position="21"/>
        <end position="133"/>
    </location>
</feature>
<dbReference type="SUPFAM" id="SSF54637">
    <property type="entry name" value="Thioesterase/thiol ester dehydrase-isomerase"/>
    <property type="match status" value="1"/>
</dbReference>
<dbReference type="RefSeq" id="WP_205259538.1">
    <property type="nucleotide sequence ID" value="NZ_JAERWK010000006.1"/>
</dbReference>
<dbReference type="PANTHER" id="PTHR11049">
    <property type="entry name" value="ACYL COENZYME A THIOESTER HYDROLASE"/>
    <property type="match status" value="1"/>
</dbReference>
<gene>
    <name evidence="6" type="ORF">JL106_04690</name>
</gene>
<dbReference type="InterPro" id="IPR033120">
    <property type="entry name" value="HOTDOG_ACOT"/>
</dbReference>
<evidence type="ECO:0000256" key="4">
    <source>
        <dbReference type="SAM" id="MobiDB-lite"/>
    </source>
</evidence>
<dbReference type="InterPro" id="IPR029069">
    <property type="entry name" value="HotDog_dom_sf"/>
</dbReference>
<evidence type="ECO:0000313" key="7">
    <source>
        <dbReference type="Proteomes" id="UP000663792"/>
    </source>
</evidence>
<dbReference type="GO" id="GO:0005829">
    <property type="term" value="C:cytosol"/>
    <property type="evidence" value="ECO:0007669"/>
    <property type="project" value="TreeGrafter"/>
</dbReference>
<feature type="region of interest" description="Disordered" evidence="4">
    <location>
        <begin position="1"/>
        <end position="21"/>
    </location>
</feature>
<sequence length="157" mass="16333">MTASLLTPTVAETEGGPDRGTDGAVSLVELILPEHINHHGTLFGGRAAELMVRAAFVAATRAVRRSLVIAGSRDVRFTSPVHPGELLEISSCIRRIGRTSVTVDLVGHAEDLVAGRRRPAMSGRFTLVAVDDQGRPAPIGSTTGYAPSAGGSSVPVQ</sequence>
<organism evidence="6 7">
    <name type="scientific">Nakamurella leprariae</name>
    <dbReference type="NCBI Taxonomy" id="2803911"/>
    <lineage>
        <taxon>Bacteria</taxon>
        <taxon>Bacillati</taxon>
        <taxon>Actinomycetota</taxon>
        <taxon>Actinomycetes</taxon>
        <taxon>Nakamurellales</taxon>
        <taxon>Nakamurellaceae</taxon>
        <taxon>Nakamurella</taxon>
    </lineage>
</organism>
<evidence type="ECO:0000256" key="2">
    <source>
        <dbReference type="ARBA" id="ARBA00022801"/>
    </source>
</evidence>
<reference evidence="6" key="1">
    <citation type="submission" date="2021-01" db="EMBL/GenBank/DDBJ databases">
        <title>YIM 132084 draft genome.</title>
        <authorList>
            <person name="An D."/>
        </authorList>
    </citation>
    <scope>NUCLEOTIDE SEQUENCE</scope>
    <source>
        <strain evidence="6">YIM 132084</strain>
    </source>
</reference>
<evidence type="ECO:0000256" key="3">
    <source>
        <dbReference type="PROSITE-ProRule" id="PRU01106"/>
    </source>
</evidence>
<dbReference type="GO" id="GO:0052816">
    <property type="term" value="F:long-chain fatty acyl-CoA hydrolase activity"/>
    <property type="evidence" value="ECO:0007669"/>
    <property type="project" value="TreeGrafter"/>
</dbReference>
<comment type="similarity">
    <text evidence="1">Belongs to the acyl coenzyme A hydrolase family.</text>
</comment>
<evidence type="ECO:0000259" key="5">
    <source>
        <dbReference type="PROSITE" id="PS51770"/>
    </source>
</evidence>
<name>A0A938YF09_9ACTN</name>
<dbReference type="AlphaFoldDB" id="A0A938YF09"/>
<keyword evidence="7" id="KW-1185">Reference proteome</keyword>
<accession>A0A938YF09</accession>
<dbReference type="InterPro" id="IPR040170">
    <property type="entry name" value="Cytosol_ACT"/>
</dbReference>
<comment type="caution">
    <text evidence="6">The sequence shown here is derived from an EMBL/GenBank/DDBJ whole genome shotgun (WGS) entry which is preliminary data.</text>
</comment>
<dbReference type="EMBL" id="JAERWK010000006">
    <property type="protein sequence ID" value="MBM9466578.1"/>
    <property type="molecule type" value="Genomic_DNA"/>
</dbReference>
<dbReference type="GO" id="GO:0006637">
    <property type="term" value="P:acyl-CoA metabolic process"/>
    <property type="evidence" value="ECO:0007669"/>
    <property type="project" value="TreeGrafter"/>
</dbReference>
<dbReference type="PANTHER" id="PTHR11049:SF24">
    <property type="entry name" value="CYTOSOLIC ACYL COENZYME A THIOESTER HYDROLASE"/>
    <property type="match status" value="1"/>
</dbReference>
<dbReference type="InterPro" id="IPR006683">
    <property type="entry name" value="Thioestr_dom"/>
</dbReference>
<dbReference type="Gene3D" id="3.10.129.10">
    <property type="entry name" value="Hotdog Thioesterase"/>
    <property type="match status" value="1"/>
</dbReference>
<keyword evidence="2 3" id="KW-0378">Hydrolase</keyword>
<dbReference type="Pfam" id="PF03061">
    <property type="entry name" value="4HBT"/>
    <property type="match status" value="1"/>
</dbReference>
<dbReference type="CDD" id="cd03442">
    <property type="entry name" value="BFIT_BACH"/>
    <property type="match status" value="1"/>
</dbReference>
<dbReference type="GO" id="GO:0009062">
    <property type="term" value="P:fatty acid catabolic process"/>
    <property type="evidence" value="ECO:0007669"/>
    <property type="project" value="TreeGrafter"/>
</dbReference>